<dbReference type="EMBL" id="FNVQ01000001">
    <property type="protein sequence ID" value="SEG16794.1"/>
    <property type="molecule type" value="Genomic_DNA"/>
</dbReference>
<dbReference type="AlphaFoldDB" id="A0A1H5XYD7"/>
<reference evidence="4 5" key="1">
    <citation type="submission" date="2016-10" db="EMBL/GenBank/DDBJ databases">
        <authorList>
            <person name="de Groot N.N."/>
        </authorList>
    </citation>
    <scope>NUCLEOTIDE SEQUENCE [LARGE SCALE GENOMIC DNA]</scope>
    <source>
        <strain evidence="4 5">DSM 22012</strain>
    </source>
</reference>
<sequence>MLFKRLRQGVLFSAMTLAAAAPVSAVASENDPWEGYNRAMFSFNETVDKYALKPVAQGYRFVMPDMAEKGVSNFFGNLGDIRSAVNSALQGKGDDALTSVARIVFNSTFGLAGLIDVATPMGLEKHPEGFGQTLAVWGMDSGPYVVLPFLGPSTVRDGIGLVPDWYLTPVTYVDDVPTRNTLYGLALIDARAQLLQAEQIVSGDKYIFVRDAYLQRREYLIHDGNIPVQYDDNDF</sequence>
<keyword evidence="4" id="KW-0449">Lipoprotein</keyword>
<organism evidence="4 5">
    <name type="scientific">Marinobacterium lutimaris</name>
    <dbReference type="NCBI Taxonomy" id="568106"/>
    <lineage>
        <taxon>Bacteria</taxon>
        <taxon>Pseudomonadati</taxon>
        <taxon>Pseudomonadota</taxon>
        <taxon>Gammaproteobacteria</taxon>
        <taxon>Oceanospirillales</taxon>
        <taxon>Oceanospirillaceae</taxon>
        <taxon>Marinobacterium</taxon>
    </lineage>
</organism>
<dbReference type="PANTHER" id="PTHR30035">
    <property type="entry name" value="LIPOPROTEIN VACJ-RELATED"/>
    <property type="match status" value="1"/>
</dbReference>
<evidence type="ECO:0000313" key="4">
    <source>
        <dbReference type="EMBL" id="SEG16794.1"/>
    </source>
</evidence>
<dbReference type="Proteomes" id="UP000236745">
    <property type="component" value="Unassembled WGS sequence"/>
</dbReference>
<evidence type="ECO:0000313" key="5">
    <source>
        <dbReference type="Proteomes" id="UP000236745"/>
    </source>
</evidence>
<dbReference type="GO" id="GO:0016020">
    <property type="term" value="C:membrane"/>
    <property type="evidence" value="ECO:0007669"/>
    <property type="project" value="InterPro"/>
</dbReference>
<keyword evidence="5" id="KW-1185">Reference proteome</keyword>
<dbReference type="OrthoDB" id="9785326at2"/>
<dbReference type="RefSeq" id="WP_104002444.1">
    <property type="nucleotide sequence ID" value="NZ_FNVQ01000001.1"/>
</dbReference>
<comment type="similarity">
    <text evidence="1">Belongs to the MlaA family.</text>
</comment>
<gene>
    <name evidence="4" type="ORF">SAMN05444390_1011552</name>
</gene>
<name>A0A1H5XYD7_9GAMM</name>
<dbReference type="InterPro" id="IPR007428">
    <property type="entry name" value="MlaA"/>
</dbReference>
<feature type="signal peptide" evidence="3">
    <location>
        <begin position="1"/>
        <end position="27"/>
    </location>
</feature>
<protein>
    <submittedName>
        <fullName evidence="4">Phospholipid-binding lipoprotein MlaA</fullName>
    </submittedName>
</protein>
<dbReference type="PRINTS" id="PR01805">
    <property type="entry name" value="VACJLIPOPROT"/>
</dbReference>
<dbReference type="GO" id="GO:0120010">
    <property type="term" value="P:intermembrane phospholipid transfer"/>
    <property type="evidence" value="ECO:0007669"/>
    <property type="project" value="TreeGrafter"/>
</dbReference>
<feature type="chain" id="PRO_5009289972" evidence="3">
    <location>
        <begin position="28"/>
        <end position="235"/>
    </location>
</feature>
<evidence type="ECO:0000256" key="2">
    <source>
        <dbReference type="ARBA" id="ARBA00022729"/>
    </source>
</evidence>
<dbReference type="Pfam" id="PF04333">
    <property type="entry name" value="MlaA"/>
    <property type="match status" value="1"/>
</dbReference>
<proteinExistence type="inferred from homology"/>
<evidence type="ECO:0000256" key="1">
    <source>
        <dbReference type="ARBA" id="ARBA00010634"/>
    </source>
</evidence>
<dbReference type="PANTHER" id="PTHR30035:SF3">
    <property type="entry name" value="INTERMEMBRANE PHOSPHOLIPID TRANSPORT SYSTEM LIPOPROTEIN MLAA"/>
    <property type="match status" value="1"/>
</dbReference>
<evidence type="ECO:0000256" key="3">
    <source>
        <dbReference type="SAM" id="SignalP"/>
    </source>
</evidence>
<accession>A0A1H5XYD7</accession>
<keyword evidence="2 3" id="KW-0732">Signal</keyword>